<evidence type="ECO:0000259" key="1">
    <source>
        <dbReference type="Pfam" id="PF01863"/>
    </source>
</evidence>
<organism evidence="2 3">
    <name type="scientific">Fusicatenibacter faecihominis</name>
    <dbReference type="NCBI Taxonomy" id="2881276"/>
    <lineage>
        <taxon>Bacteria</taxon>
        <taxon>Bacillati</taxon>
        <taxon>Bacillota</taxon>
        <taxon>Clostridia</taxon>
        <taxon>Lachnospirales</taxon>
        <taxon>Lachnospiraceae</taxon>
        <taxon>Fusicatenibacter</taxon>
    </lineage>
</organism>
<dbReference type="PANTHER" id="PTHR30399">
    <property type="entry name" value="UNCHARACTERIZED PROTEIN YGJP"/>
    <property type="match status" value="1"/>
</dbReference>
<evidence type="ECO:0000313" key="3">
    <source>
        <dbReference type="Proteomes" id="UP001197875"/>
    </source>
</evidence>
<dbReference type="RefSeq" id="WP_227616187.1">
    <property type="nucleotide sequence ID" value="NZ_JAJEPR010000045.1"/>
</dbReference>
<gene>
    <name evidence="2" type="ORF">LKD71_15975</name>
</gene>
<evidence type="ECO:0000313" key="2">
    <source>
        <dbReference type="EMBL" id="MCC2191267.1"/>
    </source>
</evidence>
<dbReference type="Pfam" id="PF01863">
    <property type="entry name" value="YgjP-like"/>
    <property type="match status" value="1"/>
</dbReference>
<dbReference type="InterPro" id="IPR053136">
    <property type="entry name" value="UTP_pyrophosphatase-like"/>
</dbReference>
<dbReference type="Proteomes" id="UP001197875">
    <property type="component" value="Unassembled WGS sequence"/>
</dbReference>
<dbReference type="InterPro" id="IPR002725">
    <property type="entry name" value="YgjP-like_metallopeptidase"/>
</dbReference>
<keyword evidence="3" id="KW-1185">Reference proteome</keyword>
<protein>
    <submittedName>
        <fullName evidence="2">M48 family metallopeptidase</fullName>
    </submittedName>
</protein>
<name>A0AAE3DVN7_9FIRM</name>
<dbReference type="CDD" id="cd07344">
    <property type="entry name" value="M48_yhfN_like"/>
    <property type="match status" value="1"/>
</dbReference>
<dbReference type="EMBL" id="JAJEPR010000045">
    <property type="protein sequence ID" value="MCC2191267.1"/>
    <property type="molecule type" value="Genomic_DNA"/>
</dbReference>
<dbReference type="PANTHER" id="PTHR30399:SF1">
    <property type="entry name" value="UTP PYROPHOSPHATASE"/>
    <property type="match status" value="1"/>
</dbReference>
<comment type="caution">
    <text evidence="2">The sequence shown here is derived from an EMBL/GenBank/DDBJ whole genome shotgun (WGS) entry which is preliminary data.</text>
</comment>
<dbReference type="AlphaFoldDB" id="A0AAE3DVN7"/>
<dbReference type="Gene3D" id="3.30.2010.10">
    <property type="entry name" value="Metalloproteases ('zincins'), catalytic domain"/>
    <property type="match status" value="1"/>
</dbReference>
<sequence>MLGDIPVTMERRKVKNLNLYVQPPEGRVLATIPWRMREADAIKFIRSKENWIRTAREKVRSRQKSAETPGEAALPYTKEEVEKLQKEILRLAAYWEPLMGVHCTGWQLREMKTRWGSCTVQTGKIRLNLSLARKPEACLEYVLVHELCHLLEPSHNARFHGLMDKFLPDWRERKLLLNQK</sequence>
<feature type="domain" description="YgjP-like metallopeptidase" evidence="1">
    <location>
        <begin position="82"/>
        <end position="179"/>
    </location>
</feature>
<accession>A0AAE3DVN7</accession>
<proteinExistence type="predicted"/>
<reference evidence="2 3" key="1">
    <citation type="submission" date="2021-10" db="EMBL/GenBank/DDBJ databases">
        <title>Anaerobic single-cell dispensing facilitates the cultivation of human gut bacteria.</title>
        <authorList>
            <person name="Afrizal A."/>
        </authorList>
    </citation>
    <scope>NUCLEOTIDE SEQUENCE [LARGE SCALE GENOMIC DNA]</scope>
    <source>
        <strain evidence="2 3">CLA-AA-H277</strain>
    </source>
</reference>